<accession>A0A6M1L6D5</accession>
<keyword evidence="4 6" id="KW-0808">Transferase</keyword>
<comment type="similarity">
    <text evidence="2 6">Belongs to the class-I pyridoxal-phosphate-dependent aminotransferase family.</text>
</comment>
<keyword evidence="9" id="KW-1185">Reference proteome</keyword>
<evidence type="ECO:0000256" key="4">
    <source>
        <dbReference type="ARBA" id="ARBA00022679"/>
    </source>
</evidence>
<dbReference type="GO" id="GO:0030170">
    <property type="term" value="F:pyridoxal phosphate binding"/>
    <property type="evidence" value="ECO:0007669"/>
    <property type="project" value="InterPro"/>
</dbReference>
<evidence type="ECO:0000256" key="1">
    <source>
        <dbReference type="ARBA" id="ARBA00001933"/>
    </source>
</evidence>
<protein>
    <recommendedName>
        <fullName evidence="6">Aminotransferase</fullName>
        <ecNumber evidence="6">2.6.1.-</ecNumber>
    </recommendedName>
</protein>
<dbReference type="CDD" id="cd00609">
    <property type="entry name" value="AAT_like"/>
    <property type="match status" value="1"/>
</dbReference>
<dbReference type="InterPro" id="IPR004838">
    <property type="entry name" value="NHTrfase_class1_PyrdxlP-BS"/>
</dbReference>
<dbReference type="PANTHER" id="PTHR46383:SF2">
    <property type="entry name" value="AMINOTRANSFERASE"/>
    <property type="match status" value="1"/>
</dbReference>
<dbReference type="InterPro" id="IPR050596">
    <property type="entry name" value="AspAT/PAT-like"/>
</dbReference>
<evidence type="ECO:0000256" key="2">
    <source>
        <dbReference type="ARBA" id="ARBA00007441"/>
    </source>
</evidence>
<evidence type="ECO:0000313" key="8">
    <source>
        <dbReference type="EMBL" id="NGM14144.1"/>
    </source>
</evidence>
<dbReference type="EMBL" id="SAIY01000005">
    <property type="protein sequence ID" value="NGM14144.1"/>
    <property type="molecule type" value="Genomic_DNA"/>
</dbReference>
<gene>
    <name evidence="8" type="ORF">ENC19_16390</name>
</gene>
<dbReference type="Gene3D" id="3.40.640.10">
    <property type="entry name" value="Type I PLP-dependent aspartate aminotransferase-like (Major domain)"/>
    <property type="match status" value="1"/>
</dbReference>
<dbReference type="InterPro" id="IPR015421">
    <property type="entry name" value="PyrdxlP-dep_Trfase_major"/>
</dbReference>
<dbReference type="Proteomes" id="UP000478148">
    <property type="component" value="Unassembled WGS sequence"/>
</dbReference>
<comment type="caution">
    <text evidence="8">The sequence shown here is derived from an EMBL/GenBank/DDBJ whole genome shotgun (WGS) entry which is preliminary data.</text>
</comment>
<name>A0A6M1L6D5_9ACTN</name>
<dbReference type="SUPFAM" id="SSF53383">
    <property type="entry name" value="PLP-dependent transferases"/>
    <property type="match status" value="1"/>
</dbReference>
<keyword evidence="3 6" id="KW-0032">Aminotransferase</keyword>
<dbReference type="EC" id="2.6.1.-" evidence="6"/>
<dbReference type="RefSeq" id="WP_164448052.1">
    <property type="nucleotide sequence ID" value="NZ_SAIY01000005.1"/>
</dbReference>
<dbReference type="PRINTS" id="PR00753">
    <property type="entry name" value="ACCSYNTHASE"/>
</dbReference>
<evidence type="ECO:0000313" key="9">
    <source>
        <dbReference type="Proteomes" id="UP000478148"/>
    </source>
</evidence>
<organism evidence="8 9">
    <name type="scientific">Verrucosispora sioxanthis</name>
    <dbReference type="NCBI Taxonomy" id="2499994"/>
    <lineage>
        <taxon>Bacteria</taxon>
        <taxon>Bacillati</taxon>
        <taxon>Actinomycetota</taxon>
        <taxon>Actinomycetes</taxon>
        <taxon>Micromonosporales</taxon>
        <taxon>Micromonosporaceae</taxon>
        <taxon>Micromonospora</taxon>
    </lineage>
</organism>
<dbReference type="PROSITE" id="PS00105">
    <property type="entry name" value="AA_TRANSFER_CLASS_1"/>
    <property type="match status" value="1"/>
</dbReference>
<dbReference type="InterPro" id="IPR004839">
    <property type="entry name" value="Aminotransferase_I/II_large"/>
</dbReference>
<evidence type="ECO:0000256" key="5">
    <source>
        <dbReference type="ARBA" id="ARBA00022898"/>
    </source>
</evidence>
<dbReference type="PANTHER" id="PTHR46383">
    <property type="entry name" value="ASPARTATE AMINOTRANSFERASE"/>
    <property type="match status" value="1"/>
</dbReference>
<comment type="cofactor">
    <cofactor evidence="1 6">
        <name>pyridoxal 5'-phosphate</name>
        <dbReference type="ChEBI" id="CHEBI:597326"/>
    </cofactor>
</comment>
<reference evidence="8 9" key="1">
    <citation type="submission" date="2020-02" db="EMBL/GenBank/DDBJ databases">
        <title>Draft Genome Sequence of Verrucosispora sp. Strain CWR15, Isolated from Gulf of Mexico Sponge.</title>
        <authorList>
            <person name="Kennedy S.J."/>
            <person name="Cella E."/>
            <person name="Azarian T."/>
            <person name="Baker B.J."/>
            <person name="Shaw L.N."/>
        </authorList>
    </citation>
    <scope>NUCLEOTIDE SEQUENCE [LARGE SCALE GENOMIC DNA]</scope>
    <source>
        <strain evidence="8 9">CWR15</strain>
    </source>
</reference>
<dbReference type="GO" id="GO:0008483">
    <property type="term" value="F:transaminase activity"/>
    <property type="evidence" value="ECO:0007669"/>
    <property type="project" value="UniProtKB-KW"/>
</dbReference>
<keyword evidence="5" id="KW-0663">Pyridoxal phosphate</keyword>
<dbReference type="Pfam" id="PF00155">
    <property type="entry name" value="Aminotran_1_2"/>
    <property type="match status" value="1"/>
</dbReference>
<sequence>MPLPSPYPNLLDGPSVASTIPSSELHRVFRDAGERERISGVPVTKLHVGEPYFTPPPEVAQALAEAVTAGRTDYTAVEGLLELRERLVEKLADQNGVDTDVSRLFVTPGSCQGLAALMQAVAEPDAEILLPELHWPIHLQQALLAGLRPVFYPLGRDYRTDPKSVLAASTANTRVLLINSPANPTGAVLDTATLSTLIDMARARGWQVISDEAYEHFVFDDEHVSTASLEWDVPVSERIVHSSYSFSKSLAMTGYRLGYVSTANDRTAHAFRIVQEANLIAMSTPVQYAGLEALRLGHVVRENRAMVLSNRDAVLPAVRDAGLLPELPAGGWYAVLDVAPTGLTAEEFATGLLETRNVAVVPGTGFALMPRLDARGRVITVEPAPWSRHLIRIAMCVAPSVLRSGVRELLEFARERPGTAR</sequence>
<evidence type="ECO:0000259" key="7">
    <source>
        <dbReference type="Pfam" id="PF00155"/>
    </source>
</evidence>
<evidence type="ECO:0000256" key="6">
    <source>
        <dbReference type="RuleBase" id="RU000481"/>
    </source>
</evidence>
<dbReference type="InterPro" id="IPR015424">
    <property type="entry name" value="PyrdxlP-dep_Trfase"/>
</dbReference>
<proteinExistence type="inferred from homology"/>
<feature type="domain" description="Aminotransferase class I/classII large" evidence="7">
    <location>
        <begin position="43"/>
        <end position="378"/>
    </location>
</feature>
<dbReference type="AlphaFoldDB" id="A0A6M1L6D5"/>
<evidence type="ECO:0000256" key="3">
    <source>
        <dbReference type="ARBA" id="ARBA00022576"/>
    </source>
</evidence>
<dbReference type="GO" id="GO:0006520">
    <property type="term" value="P:amino acid metabolic process"/>
    <property type="evidence" value="ECO:0007669"/>
    <property type="project" value="InterPro"/>
</dbReference>